<dbReference type="InterPro" id="IPR027417">
    <property type="entry name" value="P-loop_NTPase"/>
</dbReference>
<dbReference type="GO" id="GO:0004386">
    <property type="term" value="F:helicase activity"/>
    <property type="evidence" value="ECO:0007669"/>
    <property type="project" value="UniProtKB-KW"/>
</dbReference>
<dbReference type="RefSeq" id="WP_110381003.1">
    <property type="nucleotide sequence ID" value="NZ_CP029288.2"/>
</dbReference>
<evidence type="ECO:0000256" key="2">
    <source>
        <dbReference type="ARBA" id="ARBA00022801"/>
    </source>
</evidence>
<dbReference type="EMBL" id="CP029288">
    <property type="protein sequence ID" value="AWR98113.1"/>
    <property type="molecule type" value="Genomic_DNA"/>
</dbReference>
<organism evidence="7 8">
    <name type="scientific">Acidianus sulfidivorans JP7</name>
    <dbReference type="NCBI Taxonomy" id="619593"/>
    <lineage>
        <taxon>Archaea</taxon>
        <taxon>Thermoproteota</taxon>
        <taxon>Thermoprotei</taxon>
        <taxon>Sulfolobales</taxon>
        <taxon>Sulfolobaceae</taxon>
        <taxon>Acidianus</taxon>
    </lineage>
</organism>
<dbReference type="InterPro" id="IPR054712">
    <property type="entry name" value="Cas3-like_dom"/>
</dbReference>
<dbReference type="KEGG" id="asul:DFR86_11590"/>
<protein>
    <recommendedName>
        <fullName evidence="6">CRISPR-associated nuclease/helicase Cas3 domain-containing protein</fullName>
    </recommendedName>
</protein>
<evidence type="ECO:0000256" key="1">
    <source>
        <dbReference type="ARBA" id="ARBA00022741"/>
    </source>
</evidence>
<keyword evidence="2" id="KW-0378">Hydrolase</keyword>
<keyword evidence="1" id="KW-0547">Nucleotide-binding</keyword>
<evidence type="ECO:0000313" key="7">
    <source>
        <dbReference type="EMBL" id="AWR98113.1"/>
    </source>
</evidence>
<reference evidence="7 8" key="1">
    <citation type="submission" date="2018-05" db="EMBL/GenBank/DDBJ databases">
        <title>Complete Genome Sequences of Extremely Thermoacidophilic, Metal-Mobilizing Type-Strain Members of the Archaeal Family Sulfolobaceae: Acidianus brierleyi DSM-1651T, Acidianus sulfidivorans DSM-18786T, Metallosphaera hakonensis DSM-7519T, and Metallosphaera prunae DSM-10039T.</title>
        <authorList>
            <person name="Counts J.A."/>
            <person name="Kelly R.M."/>
        </authorList>
    </citation>
    <scope>NUCLEOTIDE SEQUENCE [LARGE SCALE GENOMIC DNA]</scope>
    <source>
        <strain evidence="7 8">JP7</strain>
    </source>
</reference>
<dbReference type="AlphaFoldDB" id="A0A2U9IQ41"/>
<evidence type="ECO:0000313" key="8">
    <source>
        <dbReference type="Proteomes" id="UP000248410"/>
    </source>
</evidence>
<dbReference type="SUPFAM" id="SSF52540">
    <property type="entry name" value="P-loop containing nucleoside triphosphate hydrolases"/>
    <property type="match status" value="1"/>
</dbReference>
<dbReference type="GO" id="GO:0005524">
    <property type="term" value="F:ATP binding"/>
    <property type="evidence" value="ECO:0007669"/>
    <property type="project" value="UniProtKB-KW"/>
</dbReference>
<name>A0A2U9IQ41_9CREN</name>
<feature type="domain" description="CRISPR-associated nuclease/helicase Cas3" evidence="6">
    <location>
        <begin position="7"/>
        <end position="59"/>
    </location>
</feature>
<dbReference type="GeneID" id="36838621"/>
<dbReference type="OrthoDB" id="43851at2157"/>
<evidence type="ECO:0000256" key="3">
    <source>
        <dbReference type="ARBA" id="ARBA00022806"/>
    </source>
</evidence>
<dbReference type="Gene3D" id="3.40.50.300">
    <property type="entry name" value="P-loop containing nucleotide triphosphate hydrolases"/>
    <property type="match status" value="1"/>
</dbReference>
<keyword evidence="3" id="KW-0347">Helicase</keyword>
<dbReference type="Pfam" id="PF22590">
    <property type="entry name" value="Cas3-like_C_2"/>
    <property type="match status" value="1"/>
</dbReference>
<evidence type="ECO:0000256" key="5">
    <source>
        <dbReference type="ARBA" id="ARBA00023118"/>
    </source>
</evidence>
<keyword evidence="4" id="KW-0067">ATP-binding</keyword>
<sequence>MTMGNKKKVSSKLNDKDMERIILVGTQSVKMGIDYPFTYLYTELSPIDSLIQRMGRVGRISGVGTVEIYNEESI</sequence>
<keyword evidence="8" id="KW-1185">Reference proteome</keyword>
<evidence type="ECO:0000259" key="6">
    <source>
        <dbReference type="Pfam" id="PF22590"/>
    </source>
</evidence>
<gene>
    <name evidence="7" type="ORF">DFR86_11590</name>
</gene>
<dbReference type="GO" id="GO:0016787">
    <property type="term" value="F:hydrolase activity"/>
    <property type="evidence" value="ECO:0007669"/>
    <property type="project" value="UniProtKB-KW"/>
</dbReference>
<accession>A0A2U9IQ41</accession>
<proteinExistence type="predicted"/>
<evidence type="ECO:0000256" key="4">
    <source>
        <dbReference type="ARBA" id="ARBA00022840"/>
    </source>
</evidence>
<keyword evidence="5" id="KW-0051">Antiviral defense</keyword>
<dbReference type="Proteomes" id="UP000248410">
    <property type="component" value="Chromosome"/>
</dbReference>
<dbReference type="GO" id="GO:0051607">
    <property type="term" value="P:defense response to virus"/>
    <property type="evidence" value="ECO:0007669"/>
    <property type="project" value="UniProtKB-KW"/>
</dbReference>